<dbReference type="GO" id="GO:0000166">
    <property type="term" value="F:nucleotide binding"/>
    <property type="evidence" value="ECO:0007669"/>
    <property type="project" value="InterPro"/>
</dbReference>
<dbReference type="Gene3D" id="3.40.50.720">
    <property type="entry name" value="NAD(P)-binding Rossmann-like Domain"/>
    <property type="match status" value="1"/>
</dbReference>
<dbReference type="Pfam" id="PF01408">
    <property type="entry name" value="GFO_IDH_MocA"/>
    <property type="match status" value="1"/>
</dbReference>
<dbReference type="SUPFAM" id="SSF51735">
    <property type="entry name" value="NAD(P)-binding Rossmann-fold domains"/>
    <property type="match status" value="1"/>
</dbReference>
<dbReference type="KEGG" id="tdf:H9L22_12655"/>
<organism evidence="2 3">
    <name type="scientific">Tessaracoccus defluvii</name>
    <dbReference type="NCBI Taxonomy" id="1285901"/>
    <lineage>
        <taxon>Bacteria</taxon>
        <taxon>Bacillati</taxon>
        <taxon>Actinomycetota</taxon>
        <taxon>Actinomycetes</taxon>
        <taxon>Propionibacteriales</taxon>
        <taxon>Propionibacteriaceae</taxon>
        <taxon>Tessaracoccus</taxon>
    </lineage>
</organism>
<gene>
    <name evidence="2" type="ORF">H9L22_12655</name>
</gene>
<dbReference type="InterPro" id="IPR000683">
    <property type="entry name" value="Gfo/Idh/MocA-like_OxRdtase_N"/>
</dbReference>
<proteinExistence type="predicted"/>
<evidence type="ECO:0000313" key="2">
    <source>
        <dbReference type="EMBL" id="QNP55104.1"/>
    </source>
</evidence>
<accession>A0A7H0H3I8</accession>
<dbReference type="Proteomes" id="UP000516117">
    <property type="component" value="Chromosome"/>
</dbReference>
<evidence type="ECO:0000259" key="1">
    <source>
        <dbReference type="Pfam" id="PF01408"/>
    </source>
</evidence>
<dbReference type="PANTHER" id="PTHR43377:SF1">
    <property type="entry name" value="BILIVERDIN REDUCTASE A"/>
    <property type="match status" value="1"/>
</dbReference>
<sequence>MVRMTRPRIAVIGLGGIAQSVHLPLIQRNRADVDLAAVVELSASRLAVLADRYGVPAGGRFTSLEALLCALADGSVRIDAAIVATGGGHTDETLALIRAGVKVLVEKPLGWSPQDLEALEQGLADLRRDPRDWLRIGYMKEHDPAVAAAREILADVVPREVRVEVLHPADGAQIRFARLEPAADDVEPATLAALTARGARSISEATGADDDTLRRLWSNVVLGSVIHDIALTRHLGLGLDRVLHARRQGDQFPGSVFGVGLTTADVPWNLGWHFISDYPEYRETVTVHHERGTVQLEFATPYILNAPTVLRVCDGGDQLSSQVSTRTWPQEEAFERELRALLTLASGGNCGGSSLAEARTDLASAQALWGACAISAGLDVVAGSGDAAPRQ</sequence>
<feature type="domain" description="Gfo/Idh/MocA-like oxidoreductase N-terminal" evidence="1">
    <location>
        <begin position="8"/>
        <end position="120"/>
    </location>
</feature>
<dbReference type="InterPro" id="IPR051450">
    <property type="entry name" value="Gfo/Idh/MocA_Oxidoreductases"/>
</dbReference>
<reference evidence="2 3" key="1">
    <citation type="submission" date="2020-08" db="EMBL/GenBank/DDBJ databases">
        <title>Genome sequence of Tessaracoccus defluvii JCM 17540T.</title>
        <authorList>
            <person name="Hyun D.-W."/>
            <person name="Bae J.-W."/>
        </authorList>
    </citation>
    <scope>NUCLEOTIDE SEQUENCE [LARGE SCALE GENOMIC DNA]</scope>
    <source>
        <strain evidence="2 3">JCM 17540</strain>
    </source>
</reference>
<dbReference type="InterPro" id="IPR036291">
    <property type="entry name" value="NAD(P)-bd_dom_sf"/>
</dbReference>
<dbReference type="PANTHER" id="PTHR43377">
    <property type="entry name" value="BILIVERDIN REDUCTASE A"/>
    <property type="match status" value="1"/>
</dbReference>
<dbReference type="AlphaFoldDB" id="A0A7H0H3I8"/>
<dbReference type="EMBL" id="CP060789">
    <property type="protein sequence ID" value="QNP55104.1"/>
    <property type="molecule type" value="Genomic_DNA"/>
</dbReference>
<protein>
    <submittedName>
        <fullName evidence="2">Gfo/Idh/MocA family oxidoreductase</fullName>
    </submittedName>
</protein>
<name>A0A7H0H3I8_9ACTN</name>
<keyword evidence="3" id="KW-1185">Reference proteome</keyword>
<evidence type="ECO:0000313" key="3">
    <source>
        <dbReference type="Proteomes" id="UP000516117"/>
    </source>
</evidence>